<gene>
    <name evidence="2" type="ORF">BU26DRAFT_228868</name>
</gene>
<dbReference type="GeneID" id="54574163"/>
<dbReference type="Gene3D" id="3.80.10.10">
    <property type="entry name" value="Ribonuclease Inhibitor"/>
    <property type="match status" value="1"/>
</dbReference>
<sequence>MDGRDGNGALVTPAARGNMRESVRAPRRMPKEAPQPKVKPNYSPPLFTSEHALPFGSEKDWDSAKLKEGVWQVEFGPEFRVENSHIEAISNAPSAFRTQLKAFYCGDPSRSSLNTLPITDAAILKLVKACPGLEHIRLSNCAKLTEPLYPIIHCCRRIRAITIAAAPGNKTRFPLDQSANGALDDLALNPGMCPTLRFMEFHNINIDKARKNFFQHLPLMKPFESRGLEIIYGHHELGTVRLFRGGEEMYIEGEENVLPDWDVIFSRVLGSRSRDLYDEDHYGGDPYYGFDSEGDFVDDDFYGCDCGCDCEECWGYVEEDKYNTGFNRALKILGSLATEVERGRLNQNRRWYVY</sequence>
<dbReference type="RefSeq" id="XP_033688721.1">
    <property type="nucleotide sequence ID" value="XM_033820833.1"/>
</dbReference>
<name>A0A6A6IUC2_9PLEO</name>
<dbReference type="InterPro" id="IPR032675">
    <property type="entry name" value="LRR_dom_sf"/>
</dbReference>
<proteinExistence type="predicted"/>
<dbReference type="SUPFAM" id="SSF52047">
    <property type="entry name" value="RNI-like"/>
    <property type="match status" value="1"/>
</dbReference>
<evidence type="ECO:0000256" key="1">
    <source>
        <dbReference type="SAM" id="MobiDB-lite"/>
    </source>
</evidence>
<protein>
    <recommendedName>
        <fullName evidence="4">F-box domain-containing protein</fullName>
    </recommendedName>
</protein>
<dbReference type="OrthoDB" id="3797797at2759"/>
<evidence type="ECO:0000313" key="3">
    <source>
        <dbReference type="Proteomes" id="UP000800094"/>
    </source>
</evidence>
<evidence type="ECO:0008006" key="4">
    <source>
        <dbReference type="Google" id="ProtNLM"/>
    </source>
</evidence>
<organism evidence="2 3">
    <name type="scientific">Trematosphaeria pertusa</name>
    <dbReference type="NCBI Taxonomy" id="390896"/>
    <lineage>
        <taxon>Eukaryota</taxon>
        <taxon>Fungi</taxon>
        <taxon>Dikarya</taxon>
        <taxon>Ascomycota</taxon>
        <taxon>Pezizomycotina</taxon>
        <taxon>Dothideomycetes</taxon>
        <taxon>Pleosporomycetidae</taxon>
        <taxon>Pleosporales</taxon>
        <taxon>Massarineae</taxon>
        <taxon>Trematosphaeriaceae</taxon>
        <taxon>Trematosphaeria</taxon>
    </lineage>
</organism>
<evidence type="ECO:0000313" key="2">
    <source>
        <dbReference type="EMBL" id="KAF2253717.1"/>
    </source>
</evidence>
<feature type="region of interest" description="Disordered" evidence="1">
    <location>
        <begin position="1"/>
        <end position="44"/>
    </location>
</feature>
<keyword evidence="3" id="KW-1185">Reference proteome</keyword>
<dbReference type="Proteomes" id="UP000800094">
    <property type="component" value="Unassembled WGS sequence"/>
</dbReference>
<dbReference type="EMBL" id="ML987191">
    <property type="protein sequence ID" value="KAF2253717.1"/>
    <property type="molecule type" value="Genomic_DNA"/>
</dbReference>
<dbReference type="AlphaFoldDB" id="A0A6A6IUC2"/>
<reference evidence="2" key="1">
    <citation type="journal article" date="2020" name="Stud. Mycol.">
        <title>101 Dothideomycetes genomes: a test case for predicting lifestyles and emergence of pathogens.</title>
        <authorList>
            <person name="Haridas S."/>
            <person name="Albert R."/>
            <person name="Binder M."/>
            <person name="Bloem J."/>
            <person name="Labutti K."/>
            <person name="Salamov A."/>
            <person name="Andreopoulos B."/>
            <person name="Baker S."/>
            <person name="Barry K."/>
            <person name="Bills G."/>
            <person name="Bluhm B."/>
            <person name="Cannon C."/>
            <person name="Castanera R."/>
            <person name="Culley D."/>
            <person name="Daum C."/>
            <person name="Ezra D."/>
            <person name="Gonzalez J."/>
            <person name="Henrissat B."/>
            <person name="Kuo A."/>
            <person name="Liang C."/>
            <person name="Lipzen A."/>
            <person name="Lutzoni F."/>
            <person name="Magnuson J."/>
            <person name="Mondo S."/>
            <person name="Nolan M."/>
            <person name="Ohm R."/>
            <person name="Pangilinan J."/>
            <person name="Park H.-J."/>
            <person name="Ramirez L."/>
            <person name="Alfaro M."/>
            <person name="Sun H."/>
            <person name="Tritt A."/>
            <person name="Yoshinaga Y."/>
            <person name="Zwiers L.-H."/>
            <person name="Turgeon B."/>
            <person name="Goodwin S."/>
            <person name="Spatafora J."/>
            <person name="Crous P."/>
            <person name="Grigoriev I."/>
        </authorList>
    </citation>
    <scope>NUCLEOTIDE SEQUENCE</scope>
    <source>
        <strain evidence="2">CBS 122368</strain>
    </source>
</reference>
<accession>A0A6A6IUC2</accession>